<proteinExistence type="predicted"/>
<keyword evidence="4" id="KW-1185">Reference proteome</keyword>
<gene>
    <name evidence="3" type="ORF">SAMN05878437_1551</name>
</gene>
<dbReference type="SUPFAM" id="SSF55785">
    <property type="entry name" value="PYP-like sensor domain (PAS domain)"/>
    <property type="match status" value="1"/>
</dbReference>
<sequence>MMEPSLHQAFSSGEADVGKRFEQFYIAVEQSPVATAITDASGHIEFVNQCFLDVTGYDRDELLGQTPALIQSGMTPDVVYDELWTTLREGKVWQGELLNRRKSGELYWEAQTITPVKNTAGEIVSFVTVKEDITRRCEQENELRLMSVAFDTGQATFITDTDMMIRRVNHLVSKIKRNTPWRFDLALRP</sequence>
<dbReference type="NCBIfam" id="TIGR00229">
    <property type="entry name" value="sensory_box"/>
    <property type="match status" value="1"/>
</dbReference>
<evidence type="ECO:0000313" key="4">
    <source>
        <dbReference type="Proteomes" id="UP000190911"/>
    </source>
</evidence>
<name>A0A1M7GIQ5_9GAMM</name>
<dbReference type="RefSeq" id="WP_079552634.1">
    <property type="nucleotide sequence ID" value="NZ_LT670847.1"/>
</dbReference>
<organism evidence="3 4">
    <name type="scientific">Vreelandella subglaciescola</name>
    <dbReference type="NCBI Taxonomy" id="29571"/>
    <lineage>
        <taxon>Bacteria</taxon>
        <taxon>Pseudomonadati</taxon>
        <taxon>Pseudomonadota</taxon>
        <taxon>Gammaproteobacteria</taxon>
        <taxon>Oceanospirillales</taxon>
        <taxon>Halomonadaceae</taxon>
        <taxon>Vreelandella</taxon>
    </lineage>
</organism>
<dbReference type="STRING" id="29571.SAMN05878437_1551"/>
<dbReference type="PANTHER" id="PTHR44757:SF2">
    <property type="entry name" value="BIOFILM ARCHITECTURE MAINTENANCE PROTEIN MBAA"/>
    <property type="match status" value="1"/>
</dbReference>
<feature type="domain" description="PAC" evidence="2">
    <location>
        <begin position="91"/>
        <end position="145"/>
    </location>
</feature>
<dbReference type="PANTHER" id="PTHR44757">
    <property type="entry name" value="DIGUANYLATE CYCLASE DGCP"/>
    <property type="match status" value="1"/>
</dbReference>
<dbReference type="PROSITE" id="PS50113">
    <property type="entry name" value="PAC"/>
    <property type="match status" value="1"/>
</dbReference>
<dbReference type="InterPro" id="IPR000014">
    <property type="entry name" value="PAS"/>
</dbReference>
<dbReference type="PROSITE" id="PS50112">
    <property type="entry name" value="PAS"/>
    <property type="match status" value="1"/>
</dbReference>
<feature type="domain" description="PAS" evidence="1">
    <location>
        <begin position="20"/>
        <end position="66"/>
    </location>
</feature>
<dbReference type="InterPro" id="IPR000700">
    <property type="entry name" value="PAS-assoc_C"/>
</dbReference>
<dbReference type="SMART" id="SM00091">
    <property type="entry name" value="PAS"/>
    <property type="match status" value="1"/>
</dbReference>
<accession>A0A1M7GIQ5</accession>
<dbReference type="InterPro" id="IPR052155">
    <property type="entry name" value="Biofilm_reg_signaling"/>
</dbReference>
<dbReference type="OrthoDB" id="5645859at2"/>
<reference evidence="3 4" key="1">
    <citation type="submission" date="2016-11" db="EMBL/GenBank/DDBJ databases">
        <authorList>
            <person name="Jaros S."/>
            <person name="Januszkiewicz K."/>
            <person name="Wedrychowicz H."/>
        </authorList>
    </citation>
    <scope>NUCLEOTIDE SEQUENCE [LARGE SCALE GENOMIC DNA]</scope>
    <source>
        <strain evidence="3 4">ACAM 12</strain>
    </source>
</reference>
<protein>
    <submittedName>
        <fullName evidence="3">PAS domain S-box-containing protein</fullName>
    </submittedName>
</protein>
<dbReference type="Pfam" id="PF13426">
    <property type="entry name" value="PAS_9"/>
    <property type="match status" value="1"/>
</dbReference>
<dbReference type="AlphaFoldDB" id="A0A1M7GIQ5"/>
<dbReference type="EMBL" id="LT670847">
    <property type="protein sequence ID" value="SHM16150.1"/>
    <property type="molecule type" value="Genomic_DNA"/>
</dbReference>
<evidence type="ECO:0000259" key="2">
    <source>
        <dbReference type="PROSITE" id="PS50113"/>
    </source>
</evidence>
<dbReference type="InterPro" id="IPR001610">
    <property type="entry name" value="PAC"/>
</dbReference>
<evidence type="ECO:0000313" key="3">
    <source>
        <dbReference type="EMBL" id="SHM16150.1"/>
    </source>
</evidence>
<dbReference type="CDD" id="cd00130">
    <property type="entry name" value="PAS"/>
    <property type="match status" value="1"/>
</dbReference>
<dbReference type="InParanoid" id="A0A1M7GIQ5"/>
<dbReference type="SMART" id="SM00086">
    <property type="entry name" value="PAC"/>
    <property type="match status" value="1"/>
</dbReference>
<dbReference type="Proteomes" id="UP000190911">
    <property type="component" value="Chromosome I"/>
</dbReference>
<dbReference type="Gene3D" id="3.30.450.20">
    <property type="entry name" value="PAS domain"/>
    <property type="match status" value="1"/>
</dbReference>
<evidence type="ECO:0000259" key="1">
    <source>
        <dbReference type="PROSITE" id="PS50112"/>
    </source>
</evidence>
<dbReference type="InterPro" id="IPR035965">
    <property type="entry name" value="PAS-like_dom_sf"/>
</dbReference>